<dbReference type="PANTHER" id="PTHR35091">
    <property type="entry name" value="FLAGELLAR PROTEIN FLIL"/>
    <property type="match status" value="1"/>
</dbReference>
<evidence type="ECO:0000256" key="4">
    <source>
        <dbReference type="ARBA" id="ARBA00022475"/>
    </source>
</evidence>
<feature type="transmembrane region" description="Helical" evidence="10">
    <location>
        <begin position="17"/>
        <end position="41"/>
    </location>
</feature>
<gene>
    <name evidence="12" type="primary">fliL</name>
    <name evidence="12" type="ORF">AVCANL283_02270</name>
</gene>
<evidence type="ECO:0000256" key="6">
    <source>
        <dbReference type="ARBA" id="ARBA00022692"/>
    </source>
</evidence>
<keyword evidence="6 10" id="KW-0812">Transmembrane</keyword>
<comment type="similarity">
    <text evidence="3 10">Belongs to the FliL family.</text>
</comment>
<comment type="function">
    <text evidence="1 10">Controls the rotational direction of flagella during chemotaxis.</text>
</comment>
<organism evidence="12 13">
    <name type="scientific">Campylobacter canadensis</name>
    <dbReference type="NCBI Taxonomy" id="449520"/>
    <lineage>
        <taxon>Bacteria</taxon>
        <taxon>Pseudomonadati</taxon>
        <taxon>Campylobacterota</taxon>
        <taxon>Epsilonproteobacteria</taxon>
        <taxon>Campylobacterales</taxon>
        <taxon>Campylobacteraceae</taxon>
        <taxon>Campylobacter</taxon>
    </lineage>
</organism>
<evidence type="ECO:0000256" key="2">
    <source>
        <dbReference type="ARBA" id="ARBA00004162"/>
    </source>
</evidence>
<evidence type="ECO:0000313" key="13">
    <source>
        <dbReference type="Proteomes" id="UP000786183"/>
    </source>
</evidence>
<evidence type="ECO:0000256" key="1">
    <source>
        <dbReference type="ARBA" id="ARBA00002254"/>
    </source>
</evidence>
<evidence type="ECO:0000256" key="11">
    <source>
        <dbReference type="SAM" id="MobiDB-lite"/>
    </source>
</evidence>
<keyword evidence="12" id="KW-0282">Flagellum</keyword>
<protein>
    <recommendedName>
        <fullName evidence="10">Flagellar protein FliL</fullName>
    </recommendedName>
</protein>
<keyword evidence="8 10" id="KW-1133">Transmembrane helix</keyword>
<evidence type="ECO:0000256" key="7">
    <source>
        <dbReference type="ARBA" id="ARBA00022779"/>
    </source>
</evidence>
<evidence type="ECO:0000256" key="5">
    <source>
        <dbReference type="ARBA" id="ARBA00022500"/>
    </source>
</evidence>
<dbReference type="InterPro" id="IPR005503">
    <property type="entry name" value="FliL"/>
</dbReference>
<evidence type="ECO:0000256" key="9">
    <source>
        <dbReference type="ARBA" id="ARBA00023136"/>
    </source>
</evidence>
<keyword evidence="9 10" id="KW-0472">Membrane</keyword>
<dbReference type="Proteomes" id="UP000786183">
    <property type="component" value="Unassembled WGS sequence"/>
</dbReference>
<proteinExistence type="inferred from homology"/>
<dbReference type="NCBIfam" id="NF006283">
    <property type="entry name" value="PRK08455.1"/>
    <property type="match status" value="1"/>
</dbReference>
<keyword evidence="5 10" id="KW-0145">Chemotaxis</keyword>
<dbReference type="Pfam" id="PF03748">
    <property type="entry name" value="FliL"/>
    <property type="match status" value="1"/>
</dbReference>
<sequence length="172" mass="19100">MAEEKEEVVKKSKGSNLVLILVSVLLVVVLALGGLVIYAAFSGGDDEKTDEVSQQENKKDNKKKQDASASEIGVMYPLESFTVNLNSDGGNKYLKCRLELEQNVPTLTMELDKKKPVIKDAILAILSSKSKEEISTTKGKERLKEEIINKINNNLNDGFIKNLYFTDFVISE</sequence>
<reference evidence="12 13" key="1">
    <citation type="submission" date="2020-07" db="EMBL/GenBank/DDBJ databases">
        <title>Transfer of Campylobacter canadensis to the novel genus Avispirillum gen. nov., that also includes two novel species recovered from migratory waterfowl: Avispirillum anseris sp. nov. and Avispirillum brantae sp. nov.</title>
        <authorList>
            <person name="Miller W.G."/>
            <person name="Chapman M.H."/>
            <person name="Yee E."/>
            <person name="Inglis G.D."/>
        </authorList>
    </citation>
    <scope>NUCLEOTIDE SEQUENCE [LARGE SCALE GENOMIC DNA]</scope>
    <source>
        <strain evidence="12 13">L283</strain>
    </source>
</reference>
<dbReference type="RefSeq" id="WP_172230567.1">
    <property type="nucleotide sequence ID" value="NZ_CP035946.1"/>
</dbReference>
<feature type="compositionally biased region" description="Basic and acidic residues" evidence="11">
    <location>
        <begin position="56"/>
        <end position="66"/>
    </location>
</feature>
<comment type="caution">
    <text evidence="12">The sequence shown here is derived from an EMBL/GenBank/DDBJ whole genome shotgun (WGS) entry which is preliminary data.</text>
</comment>
<accession>A0ABS7WS99</accession>
<dbReference type="PANTHER" id="PTHR35091:SF2">
    <property type="entry name" value="FLAGELLAR PROTEIN FLIL"/>
    <property type="match status" value="1"/>
</dbReference>
<comment type="subcellular location">
    <subcellularLocation>
        <location evidence="2">Cell membrane</location>
        <topology evidence="2">Single-pass membrane protein</topology>
    </subcellularLocation>
</comment>
<evidence type="ECO:0000256" key="3">
    <source>
        <dbReference type="ARBA" id="ARBA00008281"/>
    </source>
</evidence>
<name>A0ABS7WS99_9BACT</name>
<keyword evidence="13" id="KW-1185">Reference proteome</keyword>
<keyword evidence="12" id="KW-0969">Cilium</keyword>
<evidence type="ECO:0000256" key="10">
    <source>
        <dbReference type="RuleBase" id="RU364125"/>
    </source>
</evidence>
<evidence type="ECO:0000313" key="12">
    <source>
        <dbReference type="EMBL" id="MBZ7986944.1"/>
    </source>
</evidence>
<keyword evidence="4 10" id="KW-1003">Cell membrane</keyword>
<keyword evidence="7 10" id="KW-0283">Flagellar rotation</keyword>
<evidence type="ECO:0000256" key="8">
    <source>
        <dbReference type="ARBA" id="ARBA00022989"/>
    </source>
</evidence>
<feature type="region of interest" description="Disordered" evidence="11">
    <location>
        <begin position="45"/>
        <end position="68"/>
    </location>
</feature>
<keyword evidence="12" id="KW-0966">Cell projection</keyword>
<dbReference type="EMBL" id="JACGBB010000003">
    <property type="protein sequence ID" value="MBZ7986944.1"/>
    <property type="molecule type" value="Genomic_DNA"/>
</dbReference>